<organism evidence="1 2">
    <name type="scientific">Citrus sinensis</name>
    <name type="common">Sweet orange</name>
    <name type="synonym">Citrus aurantium var. sinensis</name>
    <dbReference type="NCBI Taxonomy" id="2711"/>
    <lineage>
        <taxon>Eukaryota</taxon>
        <taxon>Viridiplantae</taxon>
        <taxon>Streptophyta</taxon>
        <taxon>Embryophyta</taxon>
        <taxon>Tracheophyta</taxon>
        <taxon>Spermatophyta</taxon>
        <taxon>Magnoliopsida</taxon>
        <taxon>eudicotyledons</taxon>
        <taxon>Gunneridae</taxon>
        <taxon>Pentapetalae</taxon>
        <taxon>rosids</taxon>
        <taxon>malvids</taxon>
        <taxon>Sapindales</taxon>
        <taxon>Rutaceae</taxon>
        <taxon>Aurantioideae</taxon>
        <taxon>Citrus</taxon>
    </lineage>
</organism>
<protein>
    <submittedName>
        <fullName evidence="1">NF-X1-type zinc finger protein NFXL2</fullName>
    </submittedName>
</protein>
<evidence type="ECO:0000313" key="2">
    <source>
        <dbReference type="Proteomes" id="UP000829398"/>
    </source>
</evidence>
<sequence>MTSSANYQQILSDSDTDSDNGRTESFPDLSSSILKPYLESTNQSSLATSQSPSELSKIKSFLASSSSGALSCLICLERIKPSDPTWHCSTICYSIFHLICIQSWARQSSDLSASLAASRLPITAEKAAESSTWNCPKCRSQYSKSQIPKKYLCFCGKLEDPYSEDPWILPHSCNEICNRPLQNNCGHFCLLLCHPGPCPPCPKLVNSSCFCRKFQEVRRCGFKSFSCNKICSKPLDCRTHKCLQICHEGPCPPCKARAVYMCRCGRVEEERECCERDFRCENACGKALDCGKHVCERGCHVGQCGGCPLQGKRTCPCGKRVYEGMSCDVAVPLCGATCDKMLSCRIHRCHDRCHRGPCIETCRMVIAKLCRCRSLKKECKFRCNALTDTQVCSLTYVDVCKITDLVCERKCQRMRDCGRHACKRRCCNGDCPPCSEPHKCHYGACPPCRLICEEEYPCGHSCKLRCHGPRPPPNPEFTLKTKKKKSNHQSEVTPGSPCPPCPELIWRSCVGEHIGAERMMVCSDRTQFSCDNLCGNPLPCGNHYCTKYCHALKSQSSLSVEKRSAESCEVTVRCVCQTLKKEWHCLDVQAAYRNIGRDPKDISKNQFGLGLLRCNSDCKSKVQVVDSVLQSRKPKVEEKEPATEKHVGKRRKRRERVRVVNQASRLQRIFTAVKWLLLFVTLSVAVAAGLYYGYKGLLKLSDWMNEVEEQRQRKRFPRI</sequence>
<proteinExistence type="predicted"/>
<accession>A0ACB8L147</accession>
<keyword evidence="2" id="KW-1185">Reference proteome</keyword>
<reference evidence="2" key="1">
    <citation type="journal article" date="2023" name="Hortic. Res.">
        <title>A chromosome-level phased genome enabling allele-level studies in sweet orange: a case study on citrus Huanglongbing tolerance.</title>
        <authorList>
            <person name="Wu B."/>
            <person name="Yu Q."/>
            <person name="Deng Z."/>
            <person name="Duan Y."/>
            <person name="Luo F."/>
            <person name="Gmitter F. Jr."/>
        </authorList>
    </citation>
    <scope>NUCLEOTIDE SEQUENCE [LARGE SCALE GENOMIC DNA]</scope>
    <source>
        <strain evidence="2">cv. Valencia</strain>
    </source>
</reference>
<comment type="caution">
    <text evidence="1">The sequence shown here is derived from an EMBL/GenBank/DDBJ whole genome shotgun (WGS) entry which is preliminary data.</text>
</comment>
<dbReference type="Proteomes" id="UP000829398">
    <property type="component" value="Chromosome 4"/>
</dbReference>
<gene>
    <name evidence="1" type="ORF">KPL71_011158</name>
</gene>
<evidence type="ECO:0000313" key="1">
    <source>
        <dbReference type="EMBL" id="KAH9767109.1"/>
    </source>
</evidence>
<dbReference type="EMBL" id="CM039173">
    <property type="protein sequence ID" value="KAH9767109.1"/>
    <property type="molecule type" value="Genomic_DNA"/>
</dbReference>
<name>A0ACB8L147_CITSI</name>